<evidence type="ECO:0000313" key="2">
    <source>
        <dbReference type="EMBL" id="KAK9868482.1"/>
    </source>
</evidence>
<protein>
    <submittedName>
        <fullName evidence="2">Uncharacterized protein</fullName>
    </submittedName>
</protein>
<accession>A0AAW1TF36</accession>
<keyword evidence="3" id="KW-1185">Reference proteome</keyword>
<reference evidence="2 3" key="1">
    <citation type="journal article" date="2024" name="Nat. Commun.">
        <title>Phylogenomics reveals the evolutionary origins of lichenization in chlorophyte algae.</title>
        <authorList>
            <person name="Puginier C."/>
            <person name="Libourel C."/>
            <person name="Otte J."/>
            <person name="Skaloud P."/>
            <person name="Haon M."/>
            <person name="Grisel S."/>
            <person name="Petersen M."/>
            <person name="Berrin J.G."/>
            <person name="Delaux P.M."/>
            <person name="Dal Grande F."/>
            <person name="Keller J."/>
        </authorList>
    </citation>
    <scope>NUCLEOTIDE SEQUENCE [LARGE SCALE GENOMIC DNA]</scope>
    <source>
        <strain evidence="2 3">SAG 2523</strain>
    </source>
</reference>
<evidence type="ECO:0000256" key="1">
    <source>
        <dbReference type="SAM" id="MobiDB-lite"/>
    </source>
</evidence>
<evidence type="ECO:0000313" key="3">
    <source>
        <dbReference type="Proteomes" id="UP001485043"/>
    </source>
</evidence>
<dbReference type="AlphaFoldDB" id="A0AAW1TF36"/>
<dbReference type="EMBL" id="JALJOV010000026">
    <property type="protein sequence ID" value="KAK9868482.1"/>
    <property type="molecule type" value="Genomic_DNA"/>
</dbReference>
<sequence length="118" mass="12979">MLAEMMTQAVEFERAEEAAAVKRAEEAAAALILQDDREQAALQQKREKAPRKMSRKGKSKAATGVAAGLVAGGCGNGRLRRYRAETKQVRRQLLADSATKKRNKLRKPVAMVVQMVVE</sequence>
<feature type="region of interest" description="Disordered" evidence="1">
    <location>
        <begin position="39"/>
        <end position="62"/>
    </location>
</feature>
<comment type="caution">
    <text evidence="2">The sequence shown here is derived from an EMBL/GenBank/DDBJ whole genome shotgun (WGS) entry which is preliminary data.</text>
</comment>
<feature type="compositionally biased region" description="Basic residues" evidence="1">
    <location>
        <begin position="48"/>
        <end position="59"/>
    </location>
</feature>
<dbReference type="Proteomes" id="UP001485043">
    <property type="component" value="Unassembled WGS sequence"/>
</dbReference>
<gene>
    <name evidence="2" type="ORF">WJX84_003011</name>
</gene>
<proteinExistence type="predicted"/>
<name>A0AAW1TF36_9CHLO</name>
<organism evidence="2 3">
    <name type="scientific">Apatococcus fuscideae</name>
    <dbReference type="NCBI Taxonomy" id="2026836"/>
    <lineage>
        <taxon>Eukaryota</taxon>
        <taxon>Viridiplantae</taxon>
        <taxon>Chlorophyta</taxon>
        <taxon>core chlorophytes</taxon>
        <taxon>Trebouxiophyceae</taxon>
        <taxon>Chlorellales</taxon>
        <taxon>Chlorellaceae</taxon>
        <taxon>Apatococcus</taxon>
    </lineage>
</organism>